<dbReference type="InterPro" id="IPR011051">
    <property type="entry name" value="RmlC_Cupin_sf"/>
</dbReference>
<dbReference type="CDD" id="cd02226">
    <property type="entry name" value="cupin_YdbB-like"/>
    <property type="match status" value="1"/>
</dbReference>
<dbReference type="PANTHER" id="PTHR36114:SF1">
    <property type="entry name" value="16.7 KDA PROTEIN IN WHIE LOCUS"/>
    <property type="match status" value="1"/>
</dbReference>
<evidence type="ECO:0000313" key="2">
    <source>
        <dbReference type="EMBL" id="OAZ08388.1"/>
    </source>
</evidence>
<evidence type="ECO:0000259" key="1">
    <source>
        <dbReference type="Pfam" id="PF07883"/>
    </source>
</evidence>
<dbReference type="Proteomes" id="UP000094009">
    <property type="component" value="Unassembled WGS sequence"/>
</dbReference>
<dbReference type="InterPro" id="IPR014710">
    <property type="entry name" value="RmlC-like_jellyroll"/>
</dbReference>
<proteinExistence type="predicted"/>
<sequence>MSTLVARNLMQSFDQITDYWSPKIIGEVNDQYLKIAKVKGELVWHAHDEEDELFHIVKGSLIIEFEDHKVELSEGEFLTIPKGVMHNPIAKEECWVLLIESKSTKHTGNVVTEKTKTLSQQL</sequence>
<dbReference type="SUPFAM" id="SSF51182">
    <property type="entry name" value="RmlC-like cupins"/>
    <property type="match status" value="1"/>
</dbReference>
<feature type="domain" description="Cupin type-2" evidence="1">
    <location>
        <begin position="41"/>
        <end position="92"/>
    </location>
</feature>
<reference evidence="2 3" key="1">
    <citation type="submission" date="2014-07" db="EMBL/GenBank/DDBJ databases">
        <title>Draft genome sequence of Thalassospira tepidiphila 1-1B.</title>
        <authorList>
            <person name="Lai Q."/>
            <person name="Shao Z."/>
        </authorList>
    </citation>
    <scope>NUCLEOTIDE SEQUENCE [LARGE SCALE GENOMIC DNA]</scope>
    <source>
        <strain evidence="2 3">MCCC 1A03514</strain>
    </source>
</reference>
<dbReference type="InterPro" id="IPR052044">
    <property type="entry name" value="PKS_Associated_Protein"/>
</dbReference>
<organism evidence="2 3">
    <name type="scientific">Thalassospira tepidiphila MCCC 1A03514</name>
    <dbReference type="NCBI Taxonomy" id="1177930"/>
    <lineage>
        <taxon>Bacteria</taxon>
        <taxon>Pseudomonadati</taxon>
        <taxon>Pseudomonadota</taxon>
        <taxon>Alphaproteobacteria</taxon>
        <taxon>Rhodospirillales</taxon>
        <taxon>Thalassospiraceae</taxon>
        <taxon>Thalassospira</taxon>
    </lineage>
</organism>
<dbReference type="AlphaFoldDB" id="A0A853KWU9"/>
<dbReference type="EMBL" id="JPVZ01000009">
    <property type="protein sequence ID" value="OAZ08388.1"/>
    <property type="molecule type" value="Genomic_DNA"/>
</dbReference>
<dbReference type="InterPro" id="IPR013096">
    <property type="entry name" value="Cupin_2"/>
</dbReference>
<accession>A0A853KWU9</accession>
<dbReference type="Pfam" id="PF07883">
    <property type="entry name" value="Cupin_2"/>
    <property type="match status" value="1"/>
</dbReference>
<name>A0A853KWU9_9PROT</name>
<protein>
    <submittedName>
        <fullName evidence="2">Cupin</fullName>
    </submittedName>
</protein>
<dbReference type="RefSeq" id="WP_008891842.1">
    <property type="nucleotide sequence ID" value="NZ_JPVZ01000009.1"/>
</dbReference>
<evidence type="ECO:0000313" key="3">
    <source>
        <dbReference type="Proteomes" id="UP000094009"/>
    </source>
</evidence>
<gene>
    <name evidence="2" type="ORF">TH4_17215</name>
</gene>
<dbReference type="Gene3D" id="2.60.120.10">
    <property type="entry name" value="Jelly Rolls"/>
    <property type="match status" value="1"/>
</dbReference>
<dbReference type="PANTHER" id="PTHR36114">
    <property type="entry name" value="16.7 KDA PROTEIN IN WHIE LOCUS"/>
    <property type="match status" value="1"/>
</dbReference>
<comment type="caution">
    <text evidence="2">The sequence shown here is derived from an EMBL/GenBank/DDBJ whole genome shotgun (WGS) entry which is preliminary data.</text>
</comment>